<reference evidence="3" key="1">
    <citation type="journal article" date="2020" name="Phytopathology">
        <title>Genome sequence of the chestnut blight fungus Cryphonectria parasitica EP155: A fundamental resource for an archetypical invasive plant pathogen.</title>
        <authorList>
            <person name="Crouch J.A."/>
            <person name="Dawe A."/>
            <person name="Aerts A."/>
            <person name="Barry K."/>
            <person name="Churchill A.C.L."/>
            <person name="Grimwood J."/>
            <person name="Hillman B."/>
            <person name="Milgroom M.G."/>
            <person name="Pangilinan J."/>
            <person name="Smith M."/>
            <person name="Salamov A."/>
            <person name="Schmutz J."/>
            <person name="Yadav J."/>
            <person name="Grigoriev I.V."/>
            <person name="Nuss D."/>
        </authorList>
    </citation>
    <scope>NUCLEOTIDE SEQUENCE</scope>
    <source>
        <strain evidence="3">EP155</strain>
    </source>
</reference>
<dbReference type="Pfam" id="PF24802">
    <property type="entry name" value="DUF7703"/>
    <property type="match status" value="1"/>
</dbReference>
<keyword evidence="1" id="KW-0812">Transmembrane</keyword>
<gene>
    <name evidence="3" type="ORF">M406DRAFT_268233</name>
</gene>
<feature type="transmembrane region" description="Helical" evidence="1">
    <location>
        <begin position="191"/>
        <end position="216"/>
    </location>
</feature>
<feature type="transmembrane region" description="Helical" evidence="1">
    <location>
        <begin position="31"/>
        <end position="49"/>
    </location>
</feature>
<evidence type="ECO:0000259" key="2">
    <source>
        <dbReference type="Pfam" id="PF24802"/>
    </source>
</evidence>
<dbReference type="EMBL" id="MU032352">
    <property type="protein sequence ID" value="KAF3760848.1"/>
    <property type="molecule type" value="Genomic_DNA"/>
</dbReference>
<dbReference type="OrthoDB" id="405906at2759"/>
<evidence type="ECO:0000313" key="4">
    <source>
        <dbReference type="Proteomes" id="UP000803844"/>
    </source>
</evidence>
<feature type="transmembrane region" description="Helical" evidence="1">
    <location>
        <begin position="102"/>
        <end position="123"/>
    </location>
</feature>
<keyword evidence="1" id="KW-0472">Membrane</keyword>
<dbReference type="Proteomes" id="UP000803844">
    <property type="component" value="Unassembled WGS sequence"/>
</dbReference>
<dbReference type="AlphaFoldDB" id="A0A9P5CJ75"/>
<dbReference type="InterPro" id="IPR056120">
    <property type="entry name" value="DUF7703"/>
</dbReference>
<name>A0A9P5CJ75_CRYP1</name>
<dbReference type="RefSeq" id="XP_040771827.1">
    <property type="nucleotide sequence ID" value="XM_040917924.1"/>
</dbReference>
<proteinExistence type="predicted"/>
<keyword evidence="4" id="KW-1185">Reference proteome</keyword>
<comment type="caution">
    <text evidence="3">The sequence shown here is derived from an EMBL/GenBank/DDBJ whole genome shotgun (WGS) entry which is preliminary data.</text>
</comment>
<evidence type="ECO:0000256" key="1">
    <source>
        <dbReference type="SAM" id="Phobius"/>
    </source>
</evidence>
<feature type="non-terminal residue" evidence="3">
    <location>
        <position position="240"/>
    </location>
</feature>
<sequence length="240" mass="27377">MADNEFFSPSTDNAFEMLPIIYFTFSRYSGLYFWSMIAADLGVLVYATGFGKLMFPEESPFAFQTLPTVLTCAAWIPMVSAQSLILYSRLRLINVDETVRRCVLAMLLFNGITMHTGTAITTIGSNGKAAKLFLEPYAIMERIQVTVFFVQELILSGLYVYKARWFLKTYRHRDDKGSRAQRKLTSMMHHLILSSVVVVVLDITILVLEYMGLYFLQVSYKAFVYSVKLKCEVGILNRLV</sequence>
<feature type="transmembrane region" description="Helical" evidence="1">
    <location>
        <begin position="143"/>
        <end position="161"/>
    </location>
</feature>
<feature type="domain" description="DUF7703" evidence="2">
    <location>
        <begin position="12"/>
        <end position="239"/>
    </location>
</feature>
<evidence type="ECO:0000313" key="3">
    <source>
        <dbReference type="EMBL" id="KAF3760848.1"/>
    </source>
</evidence>
<protein>
    <recommendedName>
        <fullName evidence="2">DUF7703 domain-containing protein</fullName>
    </recommendedName>
</protein>
<dbReference type="PANTHER" id="PTHR37013">
    <property type="entry name" value="INTEGRAL MEMBRANE PROTEIN (AFU_ORTHOLOGUE AFUA_1G05950)-RELATED"/>
    <property type="match status" value="1"/>
</dbReference>
<keyword evidence="1" id="KW-1133">Transmembrane helix</keyword>
<accession>A0A9P5CJ75</accession>
<dbReference type="PANTHER" id="PTHR37013:SF4">
    <property type="entry name" value="INTEGRAL MEMBRANE PROTEIN"/>
    <property type="match status" value="1"/>
</dbReference>
<organism evidence="3 4">
    <name type="scientific">Cryphonectria parasitica (strain ATCC 38755 / EP155)</name>
    <dbReference type="NCBI Taxonomy" id="660469"/>
    <lineage>
        <taxon>Eukaryota</taxon>
        <taxon>Fungi</taxon>
        <taxon>Dikarya</taxon>
        <taxon>Ascomycota</taxon>
        <taxon>Pezizomycotina</taxon>
        <taxon>Sordariomycetes</taxon>
        <taxon>Sordariomycetidae</taxon>
        <taxon>Diaporthales</taxon>
        <taxon>Cryphonectriaceae</taxon>
        <taxon>Cryphonectria-Endothia species complex</taxon>
        <taxon>Cryphonectria</taxon>
    </lineage>
</organism>
<feature type="transmembrane region" description="Helical" evidence="1">
    <location>
        <begin position="61"/>
        <end position="81"/>
    </location>
</feature>
<dbReference type="GeneID" id="63835053"/>